<dbReference type="InterPro" id="IPR021415">
    <property type="entry name" value="SAV0927-like"/>
</dbReference>
<comment type="caution">
    <text evidence="1">The sequence shown here is derived from an EMBL/GenBank/DDBJ whole genome shotgun (WGS) entry which is preliminary data.</text>
</comment>
<organism evidence="1 2">
    <name type="scientific">Insulibacter thermoxylanivorax</name>
    <dbReference type="NCBI Taxonomy" id="2749268"/>
    <lineage>
        <taxon>Bacteria</taxon>
        <taxon>Bacillati</taxon>
        <taxon>Bacillota</taxon>
        <taxon>Bacilli</taxon>
        <taxon>Bacillales</taxon>
        <taxon>Paenibacillaceae</taxon>
        <taxon>Insulibacter</taxon>
    </lineage>
</organism>
<gene>
    <name evidence="1" type="ORF">PRECH8_18810</name>
</gene>
<dbReference type="Pfam" id="PF11256">
    <property type="entry name" value="SAV0927-like"/>
    <property type="match status" value="1"/>
</dbReference>
<evidence type="ECO:0008006" key="3">
    <source>
        <dbReference type="Google" id="ProtNLM"/>
    </source>
</evidence>
<proteinExistence type="predicted"/>
<reference evidence="1" key="2">
    <citation type="journal article" date="2021" name="Data Brief">
        <title>Draft genome sequence data of the facultative, thermophilic, xylanolytic bacterium Paenibacillus sp. strain DA-C8.</title>
        <authorList>
            <person name="Chhe C."/>
            <person name="Uke A."/>
            <person name="Baramee S."/>
            <person name="Ungkulpasvich U."/>
            <person name="Tachaapaikoon C."/>
            <person name="Pason P."/>
            <person name="Waeonukul R."/>
            <person name="Ratanakhanokchai K."/>
            <person name="Kosugi A."/>
        </authorList>
    </citation>
    <scope>NUCLEOTIDE SEQUENCE</scope>
    <source>
        <strain evidence="1">DA-C8</strain>
    </source>
</reference>
<dbReference type="RefSeq" id="WP_200966822.1">
    <property type="nucleotide sequence ID" value="NZ_BMAQ01000021.1"/>
</dbReference>
<accession>A0A916VHS7</accession>
<protein>
    <recommendedName>
        <fullName evidence="3">DUF3055 domain-containing protein</fullName>
    </recommendedName>
</protein>
<dbReference type="EMBL" id="BMAQ01000021">
    <property type="protein sequence ID" value="GFR38585.1"/>
    <property type="molecule type" value="Genomic_DNA"/>
</dbReference>
<name>A0A916VHS7_9BACL</name>
<sequence length="99" mass="11285">MSHVEFDFLSDSTEQTSTRYITFIGPSMHRFDLAITTTNRFYGKKLVTDMQTGVTAIIGPDDLEEEGYLEYTFKLDEEAGEELRAFLQQVVGPLNITDH</sequence>
<dbReference type="AlphaFoldDB" id="A0A916VHS7"/>
<evidence type="ECO:0000313" key="2">
    <source>
        <dbReference type="Proteomes" id="UP000654993"/>
    </source>
</evidence>
<reference evidence="1" key="1">
    <citation type="submission" date="2020-08" db="EMBL/GenBank/DDBJ databases">
        <authorList>
            <person name="Uke A."/>
            <person name="Chhe C."/>
            <person name="Baramee S."/>
            <person name="Kosugi A."/>
        </authorList>
    </citation>
    <scope>NUCLEOTIDE SEQUENCE</scope>
    <source>
        <strain evidence="1">DA-C8</strain>
    </source>
</reference>
<evidence type="ECO:0000313" key="1">
    <source>
        <dbReference type="EMBL" id="GFR38585.1"/>
    </source>
</evidence>
<dbReference type="Proteomes" id="UP000654993">
    <property type="component" value="Unassembled WGS sequence"/>
</dbReference>
<keyword evidence="2" id="KW-1185">Reference proteome</keyword>